<dbReference type="Proteomes" id="UP000315947">
    <property type="component" value="Chromosome"/>
</dbReference>
<sequence>MYKRTKKYQQKVDQSTLFRMQKEHVKLQGDDLEAPQALPHLRRTIVITDYDFGEPIVHKIELIRCDRIDCYDAYVDGKLWRKRIGWSRILNGIRKALPRLRQL</sequence>
<dbReference type="EMBL" id="CP041614">
    <property type="protein sequence ID" value="QDO84089.1"/>
    <property type="molecule type" value="Genomic_DNA"/>
</dbReference>
<accession>A0ABX5WYB4</accession>
<gene>
    <name evidence="1" type="ORF">FM037_13675</name>
</gene>
<keyword evidence="2" id="KW-1185">Reference proteome</keyword>
<organism evidence="1 2">
    <name type="scientific">Shewanella psychropiezotolerans</name>
    <dbReference type="NCBI Taxonomy" id="2593655"/>
    <lineage>
        <taxon>Bacteria</taxon>
        <taxon>Pseudomonadati</taxon>
        <taxon>Pseudomonadota</taxon>
        <taxon>Gammaproteobacteria</taxon>
        <taxon>Alteromonadales</taxon>
        <taxon>Shewanellaceae</taxon>
        <taxon>Shewanella</taxon>
    </lineage>
</organism>
<evidence type="ECO:0000313" key="1">
    <source>
        <dbReference type="EMBL" id="QDO84089.1"/>
    </source>
</evidence>
<proteinExistence type="predicted"/>
<name>A0ABX5WYB4_9GAMM</name>
<reference evidence="1 2" key="1">
    <citation type="submission" date="2019-07" db="EMBL/GenBank/DDBJ databases">
        <title>Shewanella sp. YLB-06 whole genomic sequence.</title>
        <authorList>
            <person name="Yu L."/>
        </authorList>
    </citation>
    <scope>NUCLEOTIDE SEQUENCE [LARGE SCALE GENOMIC DNA]</scope>
    <source>
        <strain evidence="1 2">YLB-06</strain>
    </source>
</reference>
<evidence type="ECO:0000313" key="2">
    <source>
        <dbReference type="Proteomes" id="UP000315947"/>
    </source>
</evidence>
<protein>
    <submittedName>
        <fullName evidence="1">Uncharacterized protein</fullName>
    </submittedName>
</protein>
<dbReference type="RefSeq" id="WP_144046455.1">
    <property type="nucleotide sequence ID" value="NZ_CP041614.1"/>
</dbReference>